<dbReference type="CTD" id="10742"/>
<name>A0AA97KU83_EUBMA</name>
<accession>A0AA97KU83</accession>
<dbReference type="KEGG" id="emc:129325789"/>
<dbReference type="PANTHER" id="PTHR23186">
    <property type="entry name" value="RETINOIC ACID-INDUCED PROTEIN 2"/>
    <property type="match status" value="1"/>
</dbReference>
<dbReference type="GO" id="GO:0005634">
    <property type="term" value="C:nucleus"/>
    <property type="evidence" value="ECO:0007669"/>
    <property type="project" value="TreeGrafter"/>
</dbReference>
<dbReference type="Proteomes" id="UP001190640">
    <property type="component" value="Chromosome 3"/>
</dbReference>
<gene>
    <name evidence="3" type="primary">RAI2</name>
</gene>
<reference evidence="3" key="1">
    <citation type="submission" date="2025-08" db="UniProtKB">
        <authorList>
            <consortium name="RefSeq"/>
        </authorList>
    </citation>
    <scope>IDENTIFICATION</scope>
    <source>
        <tissue evidence="3">Blood</tissue>
    </source>
</reference>
<organism evidence="2 3">
    <name type="scientific">Eublepharis macularius</name>
    <name type="common">Leopard gecko</name>
    <name type="synonym">Cyrtodactylus macularius</name>
    <dbReference type="NCBI Taxonomy" id="481883"/>
    <lineage>
        <taxon>Eukaryota</taxon>
        <taxon>Metazoa</taxon>
        <taxon>Chordata</taxon>
        <taxon>Craniata</taxon>
        <taxon>Vertebrata</taxon>
        <taxon>Euteleostomi</taxon>
        <taxon>Lepidosauria</taxon>
        <taxon>Squamata</taxon>
        <taxon>Bifurcata</taxon>
        <taxon>Gekkota</taxon>
        <taxon>Eublepharidae</taxon>
        <taxon>Eublepharinae</taxon>
        <taxon>Eublepharis</taxon>
    </lineage>
</organism>
<dbReference type="AlphaFoldDB" id="A0AA97KU83"/>
<dbReference type="Pfam" id="PF15279">
    <property type="entry name" value="SOBP"/>
    <property type="match status" value="1"/>
</dbReference>
<feature type="compositionally biased region" description="Pro residues" evidence="1">
    <location>
        <begin position="215"/>
        <end position="227"/>
    </location>
</feature>
<dbReference type="GO" id="GO:0048513">
    <property type="term" value="P:animal organ development"/>
    <property type="evidence" value="ECO:0007669"/>
    <property type="project" value="TreeGrafter"/>
</dbReference>
<evidence type="ECO:0000313" key="2">
    <source>
        <dbReference type="Proteomes" id="UP001190640"/>
    </source>
</evidence>
<dbReference type="GeneID" id="129325789"/>
<feature type="region of interest" description="Disordered" evidence="1">
    <location>
        <begin position="207"/>
        <end position="227"/>
    </location>
</feature>
<keyword evidence="2" id="KW-1185">Reference proteome</keyword>
<protein>
    <submittedName>
        <fullName evidence="3">Retinoic acid-induced protein 2</fullName>
    </submittedName>
</protein>
<evidence type="ECO:0000256" key="1">
    <source>
        <dbReference type="SAM" id="MobiDB-lite"/>
    </source>
</evidence>
<dbReference type="InterPro" id="IPR026092">
    <property type="entry name" value="RAI2/SOBP"/>
</dbReference>
<proteinExistence type="predicted"/>
<dbReference type="RefSeq" id="XP_054829667.1">
    <property type="nucleotide sequence ID" value="XM_054973692.1"/>
</dbReference>
<sequence>MEELYKDTQNLPMDVTSSPSAIANNKLENGVAQLITAEAWNINSADLMKKALSPLVTVPASSILTPPSESQSGVALKVAATVLQPICLGDSPVVLPIHLQVAGSTAPQIAPTNNTPYVMTTQGPVPLPVLLEQHVFQHLNSPLVLPQNSPCAPNPIHSNIFQGSSAPVGQPQLLDHKPSSQTQEHVLPPVFQTPGFAAVLQDLFPTQGSLGSSPYQPPPDCSSVPPQPFSSPLSPLVPPATLLVPYPVIVPLPVPVPIPIPIPIPVPHNAESKANLDRPKSSSSFILHSCKGTQTFLEKEEIKPFDFIHHRELSQLTRHTVIKMSNENEVLDLSMKTAPLLKESEDSSQYSPEDGALDLSIASCRKTGSADLTGTIRSASIMDSTVNSGVDKLPNGASPFVPSKPHETPAKADSRVINNNNSSELLRQQPKWLVDQTSIPCDPSAGNNIEILSTSQTAKVIVSVKDAVPTIFCGKIKGLSGVSTKNFSFKRDMPQDSVLQCYDVKNQPETRENAEGLRKPIKNRSVKLKKMNSQDIHILPIKKQRLAAFFPRK</sequence>
<dbReference type="PANTHER" id="PTHR23186:SF3">
    <property type="entry name" value="RETINOIC ACID-INDUCED PROTEIN 2"/>
    <property type="match status" value="1"/>
</dbReference>
<evidence type="ECO:0000313" key="3">
    <source>
        <dbReference type="RefSeq" id="XP_054829667.1"/>
    </source>
</evidence>